<dbReference type="Pfam" id="PF00849">
    <property type="entry name" value="PseudoU_synth_2"/>
    <property type="match status" value="1"/>
</dbReference>
<gene>
    <name evidence="3" type="ORF">SAMN05421831_10140</name>
</gene>
<dbReference type="AlphaFoldDB" id="A0A1H6Q0P0"/>
<keyword evidence="4" id="KW-1185">Reference proteome</keyword>
<dbReference type="InterPro" id="IPR006145">
    <property type="entry name" value="PsdUridine_synth_RsuA/RluA"/>
</dbReference>
<evidence type="ECO:0000313" key="4">
    <source>
        <dbReference type="Proteomes" id="UP000242999"/>
    </source>
</evidence>
<dbReference type="GO" id="GO:0140098">
    <property type="term" value="F:catalytic activity, acting on RNA"/>
    <property type="evidence" value="ECO:0007669"/>
    <property type="project" value="UniProtKB-ARBA"/>
</dbReference>
<dbReference type="Proteomes" id="UP000242999">
    <property type="component" value="Unassembled WGS sequence"/>
</dbReference>
<organism evidence="3 4">
    <name type="scientific">Allopseudospirillum japonicum</name>
    <dbReference type="NCBI Taxonomy" id="64971"/>
    <lineage>
        <taxon>Bacteria</taxon>
        <taxon>Pseudomonadati</taxon>
        <taxon>Pseudomonadota</taxon>
        <taxon>Gammaproteobacteria</taxon>
        <taxon>Oceanospirillales</taxon>
        <taxon>Oceanospirillaceae</taxon>
        <taxon>Allopseudospirillum</taxon>
    </lineage>
</organism>
<accession>A0A1H6Q0P0</accession>
<evidence type="ECO:0000256" key="1">
    <source>
        <dbReference type="ARBA" id="ARBA00010876"/>
    </source>
</evidence>
<dbReference type="RefSeq" id="WP_093307651.1">
    <property type="nucleotide sequence ID" value="NZ_FNYH01000001.1"/>
</dbReference>
<sequence length="289" mass="32453">MSSTPQIQQLHWQGQVQSTHAGMKAVDYLHQQTQISKVKLKDALAKGACVYLQPKAGKSTWKPLRRASRLLNTGDQLKLAYDAQILALTPPQPECLYRHKAYSLWFKPAGLLSQASLYGDHCTLLRQAELQLGHSLWLTQRLDREASGLILLAHQTQAAAQINRLLQTRQLAKTYHVQVQGLCALQTPITLEHPLDGKTAITHLQGLQTTPEGNTWLSVRIETGRKHQIRRHLAHYGHPVLGDPRYGSAPHPQGLQLQAIALKLPWQKQNYHFQLAELAPHLAIFPSLK</sequence>
<dbReference type="PANTHER" id="PTHR21600">
    <property type="entry name" value="MITOCHONDRIAL RNA PSEUDOURIDINE SYNTHASE"/>
    <property type="match status" value="1"/>
</dbReference>
<name>A0A1H6Q0P0_9GAMM</name>
<comment type="similarity">
    <text evidence="1">Belongs to the pseudouridine synthase RluA family.</text>
</comment>
<dbReference type="STRING" id="64971.SAMN05421831_10140"/>
<dbReference type="InterPro" id="IPR020103">
    <property type="entry name" value="PsdUridine_synth_cat_dom_sf"/>
</dbReference>
<protein>
    <submittedName>
        <fullName evidence="3">tRNA pseudouridine32 synthase / 23S rRNA pseudouridine746 synthase</fullName>
    </submittedName>
</protein>
<dbReference type="Gene3D" id="3.30.2350.10">
    <property type="entry name" value="Pseudouridine synthase"/>
    <property type="match status" value="1"/>
</dbReference>
<dbReference type="OrthoDB" id="9807829at2"/>
<dbReference type="GO" id="GO:0000455">
    <property type="term" value="P:enzyme-directed rRNA pseudouridine synthesis"/>
    <property type="evidence" value="ECO:0007669"/>
    <property type="project" value="TreeGrafter"/>
</dbReference>
<feature type="domain" description="Pseudouridine synthase RsuA/RluA-like" evidence="2">
    <location>
        <begin position="102"/>
        <end position="235"/>
    </location>
</feature>
<dbReference type="PANTHER" id="PTHR21600:SF87">
    <property type="entry name" value="RNA PSEUDOURIDYLATE SYNTHASE DOMAIN-CONTAINING PROTEIN 1"/>
    <property type="match status" value="1"/>
</dbReference>
<evidence type="ECO:0000313" key="3">
    <source>
        <dbReference type="EMBL" id="SEI37429.1"/>
    </source>
</evidence>
<dbReference type="GO" id="GO:0003723">
    <property type="term" value="F:RNA binding"/>
    <property type="evidence" value="ECO:0007669"/>
    <property type="project" value="InterPro"/>
</dbReference>
<dbReference type="SUPFAM" id="SSF55120">
    <property type="entry name" value="Pseudouridine synthase"/>
    <property type="match status" value="1"/>
</dbReference>
<dbReference type="InterPro" id="IPR050188">
    <property type="entry name" value="RluA_PseudoU_synthase"/>
</dbReference>
<dbReference type="CDD" id="cd02869">
    <property type="entry name" value="PseudoU_synth_RluA_like"/>
    <property type="match status" value="1"/>
</dbReference>
<reference evidence="4" key="1">
    <citation type="submission" date="2016-10" db="EMBL/GenBank/DDBJ databases">
        <authorList>
            <person name="Varghese N."/>
            <person name="Submissions S."/>
        </authorList>
    </citation>
    <scope>NUCLEOTIDE SEQUENCE [LARGE SCALE GENOMIC DNA]</scope>
    <source>
        <strain evidence="4">DSM 7165</strain>
    </source>
</reference>
<dbReference type="EMBL" id="FNYH01000001">
    <property type="protein sequence ID" value="SEI37429.1"/>
    <property type="molecule type" value="Genomic_DNA"/>
</dbReference>
<dbReference type="GO" id="GO:0009982">
    <property type="term" value="F:pseudouridine synthase activity"/>
    <property type="evidence" value="ECO:0007669"/>
    <property type="project" value="InterPro"/>
</dbReference>
<evidence type="ECO:0000259" key="2">
    <source>
        <dbReference type="Pfam" id="PF00849"/>
    </source>
</evidence>
<proteinExistence type="inferred from homology"/>